<dbReference type="InParanoid" id="A0A0G4ECB7"/>
<evidence type="ECO:0000313" key="3">
    <source>
        <dbReference type="EMBL" id="CEL92984.1"/>
    </source>
</evidence>
<proteinExistence type="predicted"/>
<gene>
    <name evidence="3" type="ORF">Vbra_11207</name>
</gene>
<name>A0A0G4ECB7_VITBC</name>
<dbReference type="InterPro" id="IPR019545">
    <property type="entry name" value="DM13_domain"/>
</dbReference>
<protein>
    <recommendedName>
        <fullName evidence="2">DM13 domain-containing protein</fullName>
    </recommendedName>
</protein>
<dbReference type="EMBL" id="CDMY01000123">
    <property type="protein sequence ID" value="CEL92984.1"/>
    <property type="molecule type" value="Genomic_DNA"/>
</dbReference>
<feature type="domain" description="DM13" evidence="2">
    <location>
        <begin position="26"/>
        <end position="139"/>
    </location>
</feature>
<evidence type="ECO:0000259" key="2">
    <source>
        <dbReference type="PROSITE" id="PS51549"/>
    </source>
</evidence>
<dbReference type="AlphaFoldDB" id="A0A0G4ECB7"/>
<sequence length="148" mass="15814">MMVRLSAVLLAVALFSAAPLSLAAKPVLEGSFVDADKSVSGTIQVLEEDDGSYSVKFMDYETSDGPDLFLYFSPQEGATGIGGGALMVELAPDVNAAGQALFEGEAMSKLPADFDPEQAKRALIWCREFAVLFGYADLKPVERRSLRG</sequence>
<dbReference type="Pfam" id="PF10517">
    <property type="entry name" value="DM13"/>
    <property type="match status" value="1"/>
</dbReference>
<feature type="signal peptide" evidence="1">
    <location>
        <begin position="1"/>
        <end position="23"/>
    </location>
</feature>
<dbReference type="VEuPathDB" id="CryptoDB:Vbra_11207"/>
<dbReference type="Proteomes" id="UP000041254">
    <property type="component" value="Unassembled WGS sequence"/>
</dbReference>
<evidence type="ECO:0000313" key="4">
    <source>
        <dbReference type="Proteomes" id="UP000041254"/>
    </source>
</evidence>
<dbReference type="PROSITE" id="PS51549">
    <property type="entry name" value="DM13"/>
    <property type="match status" value="1"/>
</dbReference>
<accession>A0A0G4ECB7</accession>
<evidence type="ECO:0000256" key="1">
    <source>
        <dbReference type="SAM" id="SignalP"/>
    </source>
</evidence>
<feature type="chain" id="PRO_5005187135" description="DM13 domain-containing protein" evidence="1">
    <location>
        <begin position="24"/>
        <end position="148"/>
    </location>
</feature>
<reference evidence="3 4" key="1">
    <citation type="submission" date="2014-11" db="EMBL/GenBank/DDBJ databases">
        <authorList>
            <person name="Zhu J."/>
            <person name="Qi W."/>
            <person name="Song R."/>
        </authorList>
    </citation>
    <scope>NUCLEOTIDE SEQUENCE [LARGE SCALE GENOMIC DNA]</scope>
</reference>
<keyword evidence="1" id="KW-0732">Signal</keyword>
<keyword evidence="4" id="KW-1185">Reference proteome</keyword>
<organism evidence="3 4">
    <name type="scientific">Vitrella brassicaformis (strain CCMP3155)</name>
    <dbReference type="NCBI Taxonomy" id="1169540"/>
    <lineage>
        <taxon>Eukaryota</taxon>
        <taxon>Sar</taxon>
        <taxon>Alveolata</taxon>
        <taxon>Colpodellida</taxon>
        <taxon>Vitrellaceae</taxon>
        <taxon>Vitrella</taxon>
    </lineage>
</organism>